<dbReference type="EMBL" id="JABZGF010000553">
    <property type="protein sequence ID" value="MBF0967555.1"/>
    <property type="molecule type" value="Genomic_DNA"/>
</dbReference>
<evidence type="ECO:0000313" key="1">
    <source>
        <dbReference type="EMBL" id="MBF0967555.1"/>
    </source>
</evidence>
<gene>
    <name evidence="1" type="ORF">HXK09_10595</name>
</gene>
<evidence type="ECO:0000313" key="2">
    <source>
        <dbReference type="Proteomes" id="UP000759246"/>
    </source>
</evidence>
<sequence length="133" mass="14507">MEDNRLDITRAQWKGWIDLITRDGDGIVAQLNSAAAEIKAAADGQTSEKWSSLQGPAAFGRTYKEYLNAEYKALTQMAQNASDVAQHLDTALQQISNTDSVSETQLNTTIAGLTTSLSGIDAVYESEESKAYW</sequence>
<accession>A0A929WV71</accession>
<comment type="caution">
    <text evidence="1">The sequence shown here is derived from an EMBL/GenBank/DDBJ whole genome shotgun (WGS) entry which is preliminary data.</text>
</comment>
<reference evidence="1" key="1">
    <citation type="submission" date="2020-04" db="EMBL/GenBank/DDBJ databases">
        <title>Deep metagenomics examines the oral microbiome during advanced dental caries in children, revealing novel taxa and co-occurrences with host molecules.</title>
        <authorList>
            <person name="Baker J.L."/>
            <person name="Morton J.T."/>
            <person name="Dinis M."/>
            <person name="Alvarez R."/>
            <person name="Tran N.C."/>
            <person name="Knight R."/>
            <person name="Edlund A."/>
        </authorList>
    </citation>
    <scope>NUCLEOTIDE SEQUENCE</scope>
    <source>
        <strain evidence="1">JCVI_30_bin.13</strain>
    </source>
</reference>
<protein>
    <submittedName>
        <fullName evidence="1">Uncharacterized protein</fullName>
    </submittedName>
</protein>
<dbReference type="Proteomes" id="UP000759246">
    <property type="component" value="Unassembled WGS sequence"/>
</dbReference>
<feature type="non-terminal residue" evidence="1">
    <location>
        <position position="133"/>
    </location>
</feature>
<dbReference type="AlphaFoldDB" id="A0A929WV71"/>
<name>A0A929WV71_9ACTO</name>
<organism evidence="1 2">
    <name type="scientific">Actinomyces bouchesdurhonensis</name>
    <dbReference type="NCBI Taxonomy" id="1852361"/>
    <lineage>
        <taxon>Bacteria</taxon>
        <taxon>Bacillati</taxon>
        <taxon>Actinomycetota</taxon>
        <taxon>Actinomycetes</taxon>
        <taxon>Actinomycetales</taxon>
        <taxon>Actinomycetaceae</taxon>
        <taxon>Actinomyces</taxon>
    </lineage>
</organism>
<proteinExistence type="predicted"/>